<proteinExistence type="predicted"/>
<accession>A0A8D5JL65</accession>
<evidence type="ECO:0000313" key="3">
    <source>
        <dbReference type="Proteomes" id="UP000826725"/>
    </source>
</evidence>
<feature type="domain" description="PatA-like N-terminal" evidence="1">
    <location>
        <begin position="14"/>
        <end position="169"/>
    </location>
</feature>
<sequence>MKLDARHRGGVSLQGDIGAIELNNVFQFLDYATLSGELRIVTNGNSGSFFFQRGILIFGALGTNQKRIGDLLLESGCISVLQLNQGLKIHRQHGGRRRLGDILVRKGYLEFENLSETLKMQAREAFFETLRWKEGMFFFFVNQYPSREEILINERIDHLLLEGIVRLDHTVSGTDSVKQVK</sequence>
<dbReference type="KEGG" id="dbk:DGMP_09400"/>
<dbReference type="PANTHER" id="PTHR36304">
    <property type="entry name" value="DOMAIN GTPASE-ACTIVATING PROTEIN, PUTATIVE-RELATED-RELATED"/>
    <property type="match status" value="1"/>
</dbReference>
<evidence type="ECO:0000259" key="1">
    <source>
        <dbReference type="Pfam" id="PF14332"/>
    </source>
</evidence>
<dbReference type="PANTHER" id="PTHR36304:SF4">
    <property type="entry name" value="DUF4388 DOMAIN-CONTAINING PROTEIN"/>
    <property type="match status" value="1"/>
</dbReference>
<organism evidence="2 3">
    <name type="scientific">Desulfomarina profundi</name>
    <dbReference type="NCBI Taxonomy" id="2772557"/>
    <lineage>
        <taxon>Bacteria</taxon>
        <taxon>Pseudomonadati</taxon>
        <taxon>Thermodesulfobacteriota</taxon>
        <taxon>Desulfobulbia</taxon>
        <taxon>Desulfobulbales</taxon>
        <taxon>Desulfobulbaceae</taxon>
        <taxon>Desulfomarina</taxon>
    </lineage>
</organism>
<dbReference type="EMBL" id="AP024086">
    <property type="protein sequence ID" value="BCL60247.1"/>
    <property type="molecule type" value="Genomic_DNA"/>
</dbReference>
<dbReference type="InterPro" id="IPR025497">
    <property type="entry name" value="PatA-like_N"/>
</dbReference>
<dbReference type="Pfam" id="PF14332">
    <property type="entry name" value="DUF4388"/>
    <property type="match status" value="1"/>
</dbReference>
<protein>
    <recommendedName>
        <fullName evidence="1">PatA-like N-terminal domain-containing protein</fullName>
    </recommendedName>
</protein>
<name>A0A8D5JL65_9BACT</name>
<gene>
    <name evidence="2" type="ORF">DGMP_09400</name>
</gene>
<keyword evidence="3" id="KW-1185">Reference proteome</keyword>
<evidence type="ECO:0000313" key="2">
    <source>
        <dbReference type="EMBL" id="BCL60247.1"/>
    </source>
</evidence>
<dbReference type="AlphaFoldDB" id="A0A8D5JL65"/>
<reference evidence="2" key="1">
    <citation type="submission" date="2020-09" db="EMBL/GenBank/DDBJ databases">
        <title>Desulfogranum mesoprofundum gen. nov., sp. nov., a novel mesophilic, sulfate-reducing chemolithoautotroph isolated from a deep-sea hydrothermal vent chimney in the Suiyo Seamount.</title>
        <authorList>
            <person name="Hashimoto Y."/>
            <person name="Nakagawa S."/>
        </authorList>
    </citation>
    <scope>NUCLEOTIDE SEQUENCE</scope>
    <source>
        <strain evidence="2">KT2</strain>
    </source>
</reference>
<dbReference type="Proteomes" id="UP000826725">
    <property type="component" value="Chromosome"/>
</dbReference>
<dbReference type="RefSeq" id="WP_228856394.1">
    <property type="nucleotide sequence ID" value="NZ_AP024086.1"/>
</dbReference>